<protein>
    <recommendedName>
        <fullName evidence="3">SnoaL-like domain-containing protein</fullName>
    </recommendedName>
</protein>
<reference evidence="1 2" key="1">
    <citation type="submission" date="2014-04" db="EMBL/GenBank/DDBJ databases">
        <authorList>
            <consortium name="DOE Joint Genome Institute"/>
            <person name="Kuo A."/>
            <person name="Tarkka M."/>
            <person name="Buscot F."/>
            <person name="Kohler A."/>
            <person name="Nagy L.G."/>
            <person name="Floudas D."/>
            <person name="Copeland A."/>
            <person name="Barry K.W."/>
            <person name="Cichocki N."/>
            <person name="Veneault-Fourrey C."/>
            <person name="LaButti K."/>
            <person name="Lindquist E.A."/>
            <person name="Lipzen A."/>
            <person name="Lundell T."/>
            <person name="Morin E."/>
            <person name="Murat C."/>
            <person name="Sun H."/>
            <person name="Tunlid A."/>
            <person name="Henrissat B."/>
            <person name="Grigoriev I.V."/>
            <person name="Hibbett D.S."/>
            <person name="Martin F."/>
            <person name="Nordberg H.P."/>
            <person name="Cantor M.N."/>
            <person name="Hua S.X."/>
        </authorList>
    </citation>
    <scope>NUCLEOTIDE SEQUENCE [LARGE SCALE GENOMIC DNA]</scope>
    <source>
        <strain evidence="1 2">F 1598</strain>
    </source>
</reference>
<sequence>MPARSQLLHAAQALCDDFSAKKDVDTLVAHFSKTHQCTAIEYGEQCLAPFIGRPFVGLDAIRFYFEQLAGFLTYENMRFSEWIVDSETSRVSVKGRAKFTWIETGQTWDETFTYSLDFDDESRITDYQVWADSGAAYLARINKLDDK</sequence>
<dbReference type="InParanoid" id="A0A0C3CLB5"/>
<dbReference type="AlphaFoldDB" id="A0A0C3CLB5"/>
<dbReference type="STRING" id="765440.A0A0C3CLB5"/>
<gene>
    <name evidence="1" type="ORF">PILCRDRAFT_184034</name>
</gene>
<evidence type="ECO:0008006" key="3">
    <source>
        <dbReference type="Google" id="ProtNLM"/>
    </source>
</evidence>
<dbReference type="OrthoDB" id="3352776at2759"/>
<keyword evidence="2" id="KW-1185">Reference proteome</keyword>
<dbReference type="Gene3D" id="3.10.450.50">
    <property type="match status" value="1"/>
</dbReference>
<evidence type="ECO:0000313" key="1">
    <source>
        <dbReference type="EMBL" id="KIM90452.1"/>
    </source>
</evidence>
<proteinExistence type="predicted"/>
<dbReference type="InterPro" id="IPR032710">
    <property type="entry name" value="NTF2-like_dom_sf"/>
</dbReference>
<evidence type="ECO:0000313" key="2">
    <source>
        <dbReference type="Proteomes" id="UP000054166"/>
    </source>
</evidence>
<dbReference type="HOGENOM" id="CLU_095773_1_1_1"/>
<reference evidence="2" key="2">
    <citation type="submission" date="2015-01" db="EMBL/GenBank/DDBJ databases">
        <title>Evolutionary Origins and Diversification of the Mycorrhizal Mutualists.</title>
        <authorList>
            <consortium name="DOE Joint Genome Institute"/>
            <consortium name="Mycorrhizal Genomics Consortium"/>
            <person name="Kohler A."/>
            <person name="Kuo A."/>
            <person name="Nagy L.G."/>
            <person name="Floudas D."/>
            <person name="Copeland A."/>
            <person name="Barry K.W."/>
            <person name="Cichocki N."/>
            <person name="Veneault-Fourrey C."/>
            <person name="LaButti K."/>
            <person name="Lindquist E.A."/>
            <person name="Lipzen A."/>
            <person name="Lundell T."/>
            <person name="Morin E."/>
            <person name="Murat C."/>
            <person name="Riley R."/>
            <person name="Ohm R."/>
            <person name="Sun H."/>
            <person name="Tunlid A."/>
            <person name="Henrissat B."/>
            <person name="Grigoriev I.V."/>
            <person name="Hibbett D.S."/>
            <person name="Martin F."/>
        </authorList>
    </citation>
    <scope>NUCLEOTIDE SEQUENCE [LARGE SCALE GENOMIC DNA]</scope>
    <source>
        <strain evidence="2">F 1598</strain>
    </source>
</reference>
<accession>A0A0C3CLB5</accession>
<organism evidence="1 2">
    <name type="scientific">Piloderma croceum (strain F 1598)</name>
    <dbReference type="NCBI Taxonomy" id="765440"/>
    <lineage>
        <taxon>Eukaryota</taxon>
        <taxon>Fungi</taxon>
        <taxon>Dikarya</taxon>
        <taxon>Basidiomycota</taxon>
        <taxon>Agaricomycotina</taxon>
        <taxon>Agaricomycetes</taxon>
        <taxon>Agaricomycetidae</taxon>
        <taxon>Atheliales</taxon>
        <taxon>Atheliaceae</taxon>
        <taxon>Piloderma</taxon>
    </lineage>
</organism>
<dbReference type="SUPFAM" id="SSF54427">
    <property type="entry name" value="NTF2-like"/>
    <property type="match status" value="1"/>
</dbReference>
<dbReference type="EMBL" id="KN832973">
    <property type="protein sequence ID" value="KIM90452.1"/>
    <property type="molecule type" value="Genomic_DNA"/>
</dbReference>
<name>A0A0C3CLB5_PILCF</name>
<dbReference type="Proteomes" id="UP000054166">
    <property type="component" value="Unassembled WGS sequence"/>
</dbReference>